<dbReference type="GO" id="GO:0016829">
    <property type="term" value="F:lyase activity"/>
    <property type="evidence" value="ECO:0007669"/>
    <property type="project" value="UniProtKB-KW"/>
</dbReference>
<keyword evidence="2" id="KW-0004">4Fe-4S</keyword>
<keyword evidence="5" id="KW-0411">Iron-sulfur</keyword>
<accession>A0A1J4SDN5</accession>
<name>A0A1J4SDN5_9BACT</name>
<protein>
    <submittedName>
        <fullName evidence="8">Fumarate hydratase</fullName>
    </submittedName>
</protein>
<evidence type="ECO:0000256" key="5">
    <source>
        <dbReference type="ARBA" id="ARBA00023014"/>
    </source>
</evidence>
<dbReference type="GO" id="GO:0046872">
    <property type="term" value="F:metal ion binding"/>
    <property type="evidence" value="ECO:0007669"/>
    <property type="project" value="UniProtKB-KW"/>
</dbReference>
<comment type="similarity">
    <text evidence="1">Belongs to the class-I fumarase family.</text>
</comment>
<dbReference type="PANTHER" id="PTHR30389:SF17">
    <property type="entry name" value="L(+)-TARTRATE DEHYDRATASE SUBUNIT ALPHA-RELATED"/>
    <property type="match status" value="1"/>
</dbReference>
<dbReference type="GO" id="GO:0051539">
    <property type="term" value="F:4 iron, 4 sulfur cluster binding"/>
    <property type="evidence" value="ECO:0007669"/>
    <property type="project" value="UniProtKB-KW"/>
</dbReference>
<dbReference type="NCBIfam" id="NF004885">
    <property type="entry name" value="PRK06246.1"/>
    <property type="match status" value="1"/>
</dbReference>
<reference evidence="8 9" key="1">
    <citation type="journal article" date="2016" name="Environ. Microbiol.">
        <title>Genomic resolution of a cold subsurface aquifer community provides metabolic insights for novel microbes adapted to high CO concentrations.</title>
        <authorList>
            <person name="Probst A.J."/>
            <person name="Castelle C.J."/>
            <person name="Singh A."/>
            <person name="Brown C.T."/>
            <person name="Anantharaman K."/>
            <person name="Sharon I."/>
            <person name="Hug L.A."/>
            <person name="Burstein D."/>
            <person name="Emerson J.B."/>
            <person name="Thomas B.C."/>
            <person name="Banfield J.F."/>
        </authorList>
    </citation>
    <scope>NUCLEOTIDE SEQUENCE [LARGE SCALE GENOMIC DNA]</scope>
    <source>
        <strain evidence="8">CG1_02_38_46</strain>
    </source>
</reference>
<dbReference type="STRING" id="1817893.AUJ66_06485"/>
<dbReference type="AlphaFoldDB" id="A0A1J4SDN5"/>
<evidence type="ECO:0000256" key="1">
    <source>
        <dbReference type="ARBA" id="ARBA00008876"/>
    </source>
</evidence>
<comment type="caution">
    <text evidence="8">The sequence shown here is derived from an EMBL/GenBank/DDBJ whole genome shotgun (WGS) entry which is preliminary data.</text>
</comment>
<keyword evidence="4" id="KW-0408">Iron</keyword>
<evidence type="ECO:0000256" key="6">
    <source>
        <dbReference type="ARBA" id="ARBA00023239"/>
    </source>
</evidence>
<evidence type="ECO:0000256" key="2">
    <source>
        <dbReference type="ARBA" id="ARBA00022485"/>
    </source>
</evidence>
<proteinExistence type="inferred from homology"/>
<feature type="domain" description="Fe-S hydro-lyase tartrate dehydratase alpha-type catalytic" evidence="7">
    <location>
        <begin position="11"/>
        <end position="277"/>
    </location>
</feature>
<sequence length="279" mass="30280">MRMIYGDSIVSTVAKLCITANYKLRTDVKQSLKIAGRREKGLAKYALKTILENIDIAAKEHIPICQDTGMAVVFLEIGQDLQVKGNLIEAVQEGVRIGYKNGYLRSSVIDEPLGERRNTGDNTPAIIHTNITAGDKLKIAILPKGFGSENASALQMFKPTDSMKKIENFIIETVRKYGPNACPPLIIGVGIGGTFEKCAELAKKSLTRQIGKLNKDLNSRKLEKRLLKKINSLGIGPAGLGGKTTALAVNIETYPTHIAGLPIAINISCWALRQAQAVI</sequence>
<dbReference type="PANTHER" id="PTHR30389">
    <property type="entry name" value="FUMARATE HYDRATASE-RELATED"/>
    <property type="match status" value="1"/>
</dbReference>
<evidence type="ECO:0000313" key="9">
    <source>
        <dbReference type="Proteomes" id="UP000182278"/>
    </source>
</evidence>
<dbReference type="InterPro" id="IPR004646">
    <property type="entry name" value="Fe-S_hydro-lyase_TtdA-typ_cat"/>
</dbReference>
<dbReference type="EMBL" id="MNUO01000099">
    <property type="protein sequence ID" value="OIN96365.1"/>
    <property type="molecule type" value="Genomic_DNA"/>
</dbReference>
<dbReference type="Proteomes" id="UP000182278">
    <property type="component" value="Unassembled WGS sequence"/>
</dbReference>
<dbReference type="NCBIfam" id="TIGR00722">
    <property type="entry name" value="ttdA_fumA_fumB"/>
    <property type="match status" value="1"/>
</dbReference>
<dbReference type="InterPro" id="IPR051208">
    <property type="entry name" value="Class-I_Fumarase/Tartrate_DH"/>
</dbReference>
<organism evidence="8 9">
    <name type="scientific">Candidatus Desantisbacteria bacterium CG1_02_38_46</name>
    <dbReference type="NCBI Taxonomy" id="1817893"/>
    <lineage>
        <taxon>Bacteria</taxon>
        <taxon>Candidatus Desantisiibacteriota</taxon>
    </lineage>
</organism>
<keyword evidence="6" id="KW-0456">Lyase</keyword>
<dbReference type="Pfam" id="PF05681">
    <property type="entry name" value="Fumerase"/>
    <property type="match status" value="1"/>
</dbReference>
<keyword evidence="3" id="KW-0479">Metal-binding</keyword>
<evidence type="ECO:0000256" key="3">
    <source>
        <dbReference type="ARBA" id="ARBA00022723"/>
    </source>
</evidence>
<evidence type="ECO:0000313" key="8">
    <source>
        <dbReference type="EMBL" id="OIN96365.1"/>
    </source>
</evidence>
<gene>
    <name evidence="8" type="ORF">AUJ66_06485</name>
</gene>
<evidence type="ECO:0000256" key="4">
    <source>
        <dbReference type="ARBA" id="ARBA00023004"/>
    </source>
</evidence>
<evidence type="ECO:0000259" key="7">
    <source>
        <dbReference type="Pfam" id="PF05681"/>
    </source>
</evidence>